<dbReference type="EMBL" id="CP095351">
    <property type="protein sequence ID" value="XAG86505.1"/>
    <property type="molecule type" value="Genomic_DNA"/>
</dbReference>
<accession>A0AAU6VIC9</accession>
<proteinExistence type="predicted"/>
<sequence length="156" mass="17685">MSKQISKELWQKIEEEMASGWVGVKFGYKGHEISICRVNESESKTCLQVYIDGVIKGEWISFSAENSVSDKAPEVLTDVWCQKSKSIYSPSKKAKLIKAYGKRALKKALPDLDDKKIYYVPHFSKASVLCRQYKKLEGLEFIDAYFLKSEDSGAAL</sequence>
<reference evidence="1" key="1">
    <citation type="submission" date="2022-03" db="EMBL/GenBank/DDBJ databases">
        <title>Sea Food Isolates.</title>
        <authorList>
            <person name="Li c."/>
        </authorList>
    </citation>
    <scope>NUCLEOTIDE SEQUENCE</scope>
    <source>
        <strain evidence="1">19MO03SA05</strain>
    </source>
</reference>
<gene>
    <name evidence="1" type="ORF">MRM63_15455</name>
</gene>
<organism evidence="1">
    <name type="scientific">bacterium 19MO03SA05</name>
    <dbReference type="NCBI Taxonomy" id="2920620"/>
    <lineage>
        <taxon>Bacteria</taxon>
    </lineage>
</organism>
<protein>
    <submittedName>
        <fullName evidence="1">Uncharacterized protein</fullName>
    </submittedName>
</protein>
<evidence type="ECO:0000313" key="1">
    <source>
        <dbReference type="EMBL" id="XAG86505.1"/>
    </source>
</evidence>
<name>A0AAU6VIC9_UNCXX</name>
<dbReference type="AlphaFoldDB" id="A0AAU6VIC9"/>